<dbReference type="Proteomes" id="UP000323886">
    <property type="component" value="Unassembled WGS sequence"/>
</dbReference>
<gene>
    <name evidence="2" type="ORF">F1193_03045</name>
</gene>
<name>A0A5M6I3Q3_9HYPH</name>
<keyword evidence="1" id="KW-0812">Transmembrane</keyword>
<evidence type="ECO:0008006" key="4">
    <source>
        <dbReference type="Google" id="ProtNLM"/>
    </source>
</evidence>
<dbReference type="AlphaFoldDB" id="A0A5M6I3Q3"/>
<dbReference type="RefSeq" id="WP_170263299.1">
    <property type="nucleotide sequence ID" value="NZ_VWPL01000004.1"/>
</dbReference>
<keyword evidence="1" id="KW-1133">Transmembrane helix</keyword>
<protein>
    <recommendedName>
        <fullName evidence="4">Transmembrane protein</fullName>
    </recommendedName>
</protein>
<organism evidence="2 3">
    <name type="scientific">Blastochloris sulfoviridis</name>
    <dbReference type="NCBI Taxonomy" id="50712"/>
    <lineage>
        <taxon>Bacteria</taxon>
        <taxon>Pseudomonadati</taxon>
        <taxon>Pseudomonadota</taxon>
        <taxon>Alphaproteobacteria</taxon>
        <taxon>Hyphomicrobiales</taxon>
        <taxon>Blastochloridaceae</taxon>
        <taxon>Blastochloris</taxon>
    </lineage>
</organism>
<feature type="transmembrane region" description="Helical" evidence="1">
    <location>
        <begin position="41"/>
        <end position="62"/>
    </location>
</feature>
<dbReference type="EMBL" id="VWPL01000004">
    <property type="protein sequence ID" value="KAA5602836.1"/>
    <property type="molecule type" value="Genomic_DNA"/>
</dbReference>
<comment type="caution">
    <text evidence="2">The sequence shown here is derived from an EMBL/GenBank/DDBJ whole genome shotgun (WGS) entry which is preliminary data.</text>
</comment>
<evidence type="ECO:0000256" key="1">
    <source>
        <dbReference type="SAM" id="Phobius"/>
    </source>
</evidence>
<feature type="transmembrane region" description="Helical" evidence="1">
    <location>
        <begin position="82"/>
        <end position="102"/>
    </location>
</feature>
<sequence length="154" mass="17108">MSQRVIRCLWMQRGRHWRTLRELVGIWDMFETRIEGLVQSIAGYALVANGVALATVAASVSGINELSLLLAVSSLAATQAKYFWGGIMASGVAYFGCLWAAYIRSEYEQDETTTKYLKWIRMISFYLTMAGIIAFSTGTYALISLLEIMGKPAS</sequence>
<proteinExistence type="predicted"/>
<keyword evidence="1" id="KW-0472">Membrane</keyword>
<keyword evidence="3" id="KW-1185">Reference proteome</keyword>
<reference evidence="2 3" key="1">
    <citation type="submission" date="2019-09" db="EMBL/GenBank/DDBJ databases">
        <title>Draft Whole-Genome sequence of Blastochloris sulfoviridis DSM 729.</title>
        <authorList>
            <person name="Meyer T.E."/>
            <person name="Kyndt J.A."/>
        </authorList>
    </citation>
    <scope>NUCLEOTIDE SEQUENCE [LARGE SCALE GENOMIC DNA]</scope>
    <source>
        <strain evidence="2 3">DSM 729</strain>
    </source>
</reference>
<evidence type="ECO:0000313" key="2">
    <source>
        <dbReference type="EMBL" id="KAA5602836.1"/>
    </source>
</evidence>
<evidence type="ECO:0000313" key="3">
    <source>
        <dbReference type="Proteomes" id="UP000323886"/>
    </source>
</evidence>
<feature type="transmembrane region" description="Helical" evidence="1">
    <location>
        <begin position="123"/>
        <end position="146"/>
    </location>
</feature>
<accession>A0A5M6I3Q3</accession>